<sequence length="500" mass="54540">HIENIKELRIGSHAHSEIASLLPNQSIESVEDRWLTIIYTIEDEYKTLNVIAPTAEILAQWFTTLTALRQLRLDFMTGTIRRSSSARALWDRHHFAGADSSKDNKLSLKEVKSLCQRLNFGGKEEEIGRRFMEADKGNKGHLTYDEFQDFVARLKERPDVAKVFDSIKGAGNFDFKTFQGFMKDTQKASIFGFILSIPFTDPLNCPNDPPPPSIDKVSPWTLDSFASFLESGFNSAFSEAITKPIPNKEHEPSSTGASKIHQDMTQPLSSYYICSSHNTYIVGNQLIGNSSVEGYIRALLGGCRSVEMDIYDGPDADDFTGAAITATNAISSGVGEVAEDIEEAVTAVGDAIGNIGSKADSTTAAGSTSKSKATPTDEIIPGEPIVTHGGTLTSSLSVRRICEAIDRYAFVTSPYPVIISGELHCGMCSLSVKFLFSKGFTGVEQQKVLVRVMREVFGDKLVVAPVNTGDGDHKDNLPSPEALKGRILLKAKNKTLEPAK</sequence>
<accession>A0ACA9PX21</accession>
<dbReference type="EMBL" id="CAJVPT010041174">
    <property type="protein sequence ID" value="CAG8727272.1"/>
    <property type="molecule type" value="Genomic_DNA"/>
</dbReference>
<keyword evidence="2" id="KW-1185">Reference proteome</keyword>
<reference evidence="1" key="1">
    <citation type="submission" date="2021-06" db="EMBL/GenBank/DDBJ databases">
        <authorList>
            <person name="Kallberg Y."/>
            <person name="Tangrot J."/>
            <person name="Rosling A."/>
        </authorList>
    </citation>
    <scope>NUCLEOTIDE SEQUENCE</scope>
    <source>
        <strain evidence="1">CL356</strain>
    </source>
</reference>
<protein>
    <submittedName>
        <fullName evidence="1">5261_t:CDS:1</fullName>
    </submittedName>
</protein>
<evidence type="ECO:0000313" key="1">
    <source>
        <dbReference type="EMBL" id="CAG8727272.1"/>
    </source>
</evidence>
<dbReference type="Proteomes" id="UP000789525">
    <property type="component" value="Unassembled WGS sequence"/>
</dbReference>
<proteinExistence type="predicted"/>
<gene>
    <name evidence="1" type="ORF">ACOLOM_LOCUS11436</name>
</gene>
<comment type="caution">
    <text evidence="1">The sequence shown here is derived from an EMBL/GenBank/DDBJ whole genome shotgun (WGS) entry which is preliminary data.</text>
</comment>
<name>A0ACA9PX21_9GLOM</name>
<feature type="non-terminal residue" evidence="1">
    <location>
        <position position="1"/>
    </location>
</feature>
<feature type="non-terminal residue" evidence="1">
    <location>
        <position position="500"/>
    </location>
</feature>
<organism evidence="1 2">
    <name type="scientific">Acaulospora colombiana</name>
    <dbReference type="NCBI Taxonomy" id="27376"/>
    <lineage>
        <taxon>Eukaryota</taxon>
        <taxon>Fungi</taxon>
        <taxon>Fungi incertae sedis</taxon>
        <taxon>Mucoromycota</taxon>
        <taxon>Glomeromycotina</taxon>
        <taxon>Glomeromycetes</taxon>
        <taxon>Diversisporales</taxon>
        <taxon>Acaulosporaceae</taxon>
        <taxon>Acaulospora</taxon>
    </lineage>
</organism>
<evidence type="ECO:0000313" key="2">
    <source>
        <dbReference type="Proteomes" id="UP000789525"/>
    </source>
</evidence>